<evidence type="ECO:0000256" key="1">
    <source>
        <dbReference type="ARBA" id="ARBA00004167"/>
    </source>
</evidence>
<dbReference type="InterPro" id="IPR042425">
    <property type="entry name" value="APCDD1"/>
</dbReference>
<name>A0A1B6CWB1_9HEMI</name>
<keyword evidence="5" id="KW-0325">Glycoprotein</keyword>
<dbReference type="AlphaFoldDB" id="A0A1B6CWB1"/>
<keyword evidence="2" id="KW-0812">Transmembrane</keyword>
<dbReference type="GO" id="GO:0017147">
    <property type="term" value="F:Wnt-protein binding"/>
    <property type="evidence" value="ECO:0007669"/>
    <property type="project" value="InterPro"/>
</dbReference>
<organism evidence="7">
    <name type="scientific">Clastoptera arizonana</name>
    <name type="common">Arizona spittle bug</name>
    <dbReference type="NCBI Taxonomy" id="38151"/>
    <lineage>
        <taxon>Eukaryota</taxon>
        <taxon>Metazoa</taxon>
        <taxon>Ecdysozoa</taxon>
        <taxon>Arthropoda</taxon>
        <taxon>Hexapoda</taxon>
        <taxon>Insecta</taxon>
        <taxon>Pterygota</taxon>
        <taxon>Neoptera</taxon>
        <taxon>Paraneoptera</taxon>
        <taxon>Hemiptera</taxon>
        <taxon>Auchenorrhyncha</taxon>
        <taxon>Cercopoidea</taxon>
        <taxon>Clastopteridae</taxon>
        <taxon>Clastoptera</taxon>
    </lineage>
</organism>
<evidence type="ECO:0000256" key="5">
    <source>
        <dbReference type="ARBA" id="ARBA00023180"/>
    </source>
</evidence>
<dbReference type="Pfam" id="PF14921">
    <property type="entry name" value="APCDDC"/>
    <property type="match status" value="1"/>
</dbReference>
<gene>
    <name evidence="7" type="ORF">g.45144</name>
</gene>
<evidence type="ECO:0000256" key="3">
    <source>
        <dbReference type="ARBA" id="ARBA00022729"/>
    </source>
</evidence>
<accession>A0A1B6CWB1</accession>
<dbReference type="EMBL" id="GEDC01019624">
    <property type="protein sequence ID" value="JAS17674.1"/>
    <property type="molecule type" value="Transcribed_RNA"/>
</dbReference>
<dbReference type="GO" id="GO:0005886">
    <property type="term" value="C:plasma membrane"/>
    <property type="evidence" value="ECO:0007669"/>
    <property type="project" value="InterPro"/>
</dbReference>
<sequence>QGKSSWLAGAIQVDYTLNRVTVMAHSSEVAENLAALVNVTCPGHVRRRWKPYKEYVILNLPMDSTTDNLPPILNFDSYRRHNSASSNILGGRHHLRLMSTEDVDCLSALHTQFHEVQLLKVQRRPAGPPDPRYPRTELLLGDFHSSPQQRSSYKPTAFQAPLLRVDEAVGCEIC</sequence>
<evidence type="ECO:0000256" key="2">
    <source>
        <dbReference type="ARBA" id="ARBA00022692"/>
    </source>
</evidence>
<evidence type="ECO:0000259" key="6">
    <source>
        <dbReference type="Pfam" id="PF14921"/>
    </source>
</evidence>
<dbReference type="InterPro" id="IPR029405">
    <property type="entry name" value="APCDD1_dom"/>
</dbReference>
<protein>
    <recommendedName>
        <fullName evidence="6">APCDD1 domain-containing protein</fullName>
    </recommendedName>
</protein>
<evidence type="ECO:0000256" key="4">
    <source>
        <dbReference type="ARBA" id="ARBA00023136"/>
    </source>
</evidence>
<dbReference type="PANTHER" id="PTHR31021:SF1">
    <property type="entry name" value="CHROMOSOME UNDETERMINED SCAFFOLD_56, WHOLE GENOME SHOTGUN SEQUENCE"/>
    <property type="match status" value="1"/>
</dbReference>
<feature type="domain" description="APCDD1" evidence="6">
    <location>
        <begin position="3"/>
        <end position="174"/>
    </location>
</feature>
<feature type="non-terminal residue" evidence="7">
    <location>
        <position position="1"/>
    </location>
</feature>
<comment type="subcellular location">
    <subcellularLocation>
        <location evidence="1">Membrane</location>
        <topology evidence="1">Single-pass membrane protein</topology>
    </subcellularLocation>
</comment>
<keyword evidence="3" id="KW-0732">Signal</keyword>
<reference evidence="7" key="1">
    <citation type="submission" date="2015-12" db="EMBL/GenBank/DDBJ databases">
        <title>De novo transcriptome assembly of four potential Pierce s Disease insect vectors from Arizona vineyards.</title>
        <authorList>
            <person name="Tassone E.E."/>
        </authorList>
    </citation>
    <scope>NUCLEOTIDE SEQUENCE</scope>
</reference>
<evidence type="ECO:0000313" key="7">
    <source>
        <dbReference type="EMBL" id="JAS17674.1"/>
    </source>
</evidence>
<keyword evidence="4" id="KW-0472">Membrane</keyword>
<proteinExistence type="predicted"/>
<dbReference type="PANTHER" id="PTHR31021">
    <property type="entry name" value="ADENOMATOSIS POLYPOSIS COLI DOWN-REGULATED 1"/>
    <property type="match status" value="1"/>
</dbReference>
<feature type="non-terminal residue" evidence="7">
    <location>
        <position position="174"/>
    </location>
</feature>
<dbReference type="GO" id="GO:0030178">
    <property type="term" value="P:negative regulation of Wnt signaling pathway"/>
    <property type="evidence" value="ECO:0007669"/>
    <property type="project" value="InterPro"/>
</dbReference>